<protein>
    <submittedName>
        <fullName evidence="1">Uncharacterized protein</fullName>
    </submittedName>
</protein>
<comment type="caution">
    <text evidence="1">The sequence shown here is derived from an EMBL/GenBank/DDBJ whole genome shotgun (WGS) entry which is preliminary data.</text>
</comment>
<dbReference type="EMBL" id="JASWJB010000007">
    <property type="protein sequence ID" value="KAK2616349.1"/>
    <property type="molecule type" value="Genomic_DNA"/>
</dbReference>
<sequence length="93" mass="10433">MLPTREVELAAMTTRHNEWNGNPANESKIERIPAQYMSSYSLKSLQTFIESTLIVSEWVDGDWQNQNLGVSAALLGDVNVSDRFDNLALSMTN</sequence>
<proteinExistence type="predicted"/>
<dbReference type="Proteomes" id="UP001251528">
    <property type="component" value="Unassembled WGS sequence"/>
</dbReference>
<reference evidence="1" key="1">
    <citation type="submission" date="2023-06" db="EMBL/GenBank/DDBJ databases">
        <title>Conoideocrella luteorostrata (Hypocreales: Clavicipitaceae), a potential biocontrol fungus for elongate hemlock scale in United States Christmas tree production areas.</title>
        <authorList>
            <person name="Barrett H."/>
            <person name="Lovett B."/>
            <person name="Macias A.M."/>
            <person name="Stajich J.E."/>
            <person name="Kasson M.T."/>
        </authorList>
    </citation>
    <scope>NUCLEOTIDE SEQUENCE</scope>
    <source>
        <strain evidence="1">ARSEF 14590</strain>
    </source>
</reference>
<keyword evidence="2" id="KW-1185">Reference proteome</keyword>
<accession>A0AAJ0D1G4</accession>
<dbReference type="AlphaFoldDB" id="A0AAJ0D1G4"/>
<evidence type="ECO:0000313" key="2">
    <source>
        <dbReference type="Proteomes" id="UP001251528"/>
    </source>
</evidence>
<evidence type="ECO:0000313" key="1">
    <source>
        <dbReference type="EMBL" id="KAK2616349.1"/>
    </source>
</evidence>
<gene>
    <name evidence="1" type="ORF">QQS21_000783</name>
</gene>
<name>A0AAJ0D1G4_9HYPO</name>
<organism evidence="1 2">
    <name type="scientific">Conoideocrella luteorostrata</name>
    <dbReference type="NCBI Taxonomy" id="1105319"/>
    <lineage>
        <taxon>Eukaryota</taxon>
        <taxon>Fungi</taxon>
        <taxon>Dikarya</taxon>
        <taxon>Ascomycota</taxon>
        <taxon>Pezizomycotina</taxon>
        <taxon>Sordariomycetes</taxon>
        <taxon>Hypocreomycetidae</taxon>
        <taxon>Hypocreales</taxon>
        <taxon>Clavicipitaceae</taxon>
        <taxon>Conoideocrella</taxon>
    </lineage>
</organism>